<dbReference type="OrthoDB" id="9096700at2"/>
<dbReference type="Pfam" id="PF06923">
    <property type="entry name" value="GutM"/>
    <property type="match status" value="1"/>
</dbReference>
<sequence>MIIYLIILIGLAWLVQSFLGFLQIQHFNKHFVEMRRKGKVAIGRRRGFFRAGTVVLLGVNSRKEIIDARKMQGITVLSKVKVLKGLEQKSILKIKEVDLKQYDVLTAASIQDAVFQYKTVVLEGGEVLEHPSLFKKISNKFLKLKEG</sequence>
<keyword evidence="2" id="KW-1185">Reference proteome</keyword>
<organism evidence="1 2">
    <name type="scientific">Salipaludibacillus neizhouensis</name>
    <dbReference type="NCBI Taxonomy" id="885475"/>
    <lineage>
        <taxon>Bacteria</taxon>
        <taxon>Bacillati</taxon>
        <taxon>Bacillota</taxon>
        <taxon>Bacilli</taxon>
        <taxon>Bacillales</taxon>
        <taxon>Bacillaceae</taxon>
    </lineage>
</organism>
<reference evidence="1 2" key="1">
    <citation type="submission" date="2017-10" db="EMBL/GenBank/DDBJ databases">
        <title>Bacillus sp. nov., a halophilic bacterium isolated from a Keqin Lake.</title>
        <authorList>
            <person name="Wang H."/>
        </authorList>
    </citation>
    <scope>NUCLEOTIDE SEQUENCE [LARGE SCALE GENOMIC DNA]</scope>
    <source>
        <strain evidence="1 2">KCTC 13187</strain>
    </source>
</reference>
<dbReference type="PIRSF" id="PIRSF011474">
    <property type="entry name" value="Glucitol_operon_activator"/>
    <property type="match status" value="1"/>
</dbReference>
<dbReference type="EMBL" id="PDOE01000029">
    <property type="protein sequence ID" value="RKL64910.1"/>
    <property type="molecule type" value="Genomic_DNA"/>
</dbReference>
<accession>A0A3A9K1X8</accession>
<name>A0A3A9K1X8_9BACI</name>
<comment type="caution">
    <text evidence="1">The sequence shown here is derived from an EMBL/GenBank/DDBJ whole genome shotgun (WGS) entry which is preliminary data.</text>
</comment>
<gene>
    <name evidence="1" type="ORF">CR203_23715</name>
</gene>
<evidence type="ECO:0000313" key="1">
    <source>
        <dbReference type="EMBL" id="RKL64910.1"/>
    </source>
</evidence>
<dbReference type="InterPro" id="IPR009693">
    <property type="entry name" value="Glucitol_operon_activator"/>
</dbReference>
<proteinExistence type="predicted"/>
<dbReference type="Proteomes" id="UP000281498">
    <property type="component" value="Unassembled WGS sequence"/>
</dbReference>
<dbReference type="RefSeq" id="WP_110938866.1">
    <property type="nucleotide sequence ID" value="NZ_KZ614148.1"/>
</dbReference>
<evidence type="ECO:0000313" key="2">
    <source>
        <dbReference type="Proteomes" id="UP000281498"/>
    </source>
</evidence>
<protein>
    <submittedName>
        <fullName evidence="1">Transcriptional regulator</fullName>
    </submittedName>
</protein>
<dbReference type="AlphaFoldDB" id="A0A3A9K1X8"/>